<reference evidence="2" key="1">
    <citation type="submission" date="2016-11" db="EMBL/GenBank/DDBJ databases">
        <authorList>
            <person name="Jaros S."/>
            <person name="Januszkiewicz K."/>
            <person name="Wedrychowicz H."/>
        </authorList>
    </citation>
    <scope>NUCLEOTIDE SEQUENCE [LARGE SCALE GENOMIC DNA]</scope>
    <source>
        <strain evidence="2">CGMCC 4.3555</strain>
    </source>
</reference>
<dbReference type="RefSeq" id="WP_073444636.1">
    <property type="nucleotide sequence ID" value="NZ_FRBK01000006.1"/>
</dbReference>
<accession>A0A9X8MTD2</accession>
<organism evidence="1 2">
    <name type="scientific">Streptomyces yunnanensis</name>
    <dbReference type="NCBI Taxonomy" id="156453"/>
    <lineage>
        <taxon>Bacteria</taxon>
        <taxon>Bacillati</taxon>
        <taxon>Actinomycetota</taxon>
        <taxon>Actinomycetes</taxon>
        <taxon>Kitasatosporales</taxon>
        <taxon>Streptomycetaceae</taxon>
        <taxon>Streptomyces</taxon>
    </lineage>
</organism>
<gene>
    <name evidence="1" type="ORF">SAMN05216268_10693</name>
</gene>
<comment type="caution">
    <text evidence="1">The sequence shown here is derived from an EMBL/GenBank/DDBJ whole genome shotgun (WGS) entry which is preliminary data.</text>
</comment>
<sequence>MTTADAVDREVAWLTTAGDGLPALLTGAGGPWGSIQAYQPRTPGRRNTYVIVLRRQIHETRFANVRRMPKYEFLLKLVWPLTSGQGRAEDDQRAFDAAVDKLLTRIGGFAGDKSHGGRFRSVAEDPAYVTVRFDDPEHTVPPEAEFRAEVTYFADDIEING</sequence>
<protein>
    <submittedName>
        <fullName evidence="1">Uncharacterized protein</fullName>
    </submittedName>
</protein>
<dbReference type="EMBL" id="FRBK01000006">
    <property type="protein sequence ID" value="SHL75779.1"/>
    <property type="molecule type" value="Genomic_DNA"/>
</dbReference>
<proteinExistence type="predicted"/>
<name>A0A9X8MTD2_9ACTN</name>
<evidence type="ECO:0000313" key="2">
    <source>
        <dbReference type="Proteomes" id="UP000184388"/>
    </source>
</evidence>
<evidence type="ECO:0000313" key="1">
    <source>
        <dbReference type="EMBL" id="SHL75779.1"/>
    </source>
</evidence>
<dbReference type="Proteomes" id="UP000184388">
    <property type="component" value="Unassembled WGS sequence"/>
</dbReference>
<dbReference type="AlphaFoldDB" id="A0A9X8MTD2"/>